<dbReference type="InterPro" id="IPR028994">
    <property type="entry name" value="Integrin_alpha_N"/>
</dbReference>
<evidence type="ECO:0008006" key="6">
    <source>
        <dbReference type="Google" id="ProtNLM"/>
    </source>
</evidence>
<protein>
    <recommendedName>
        <fullName evidence="6">VCBS repeat-containing protein</fullName>
    </recommendedName>
</protein>
<organism evidence="4 5">
    <name type="scientific">Streptomyces antimycoticus</name>
    <dbReference type="NCBI Taxonomy" id="68175"/>
    <lineage>
        <taxon>Bacteria</taxon>
        <taxon>Bacillati</taxon>
        <taxon>Actinomycetota</taxon>
        <taxon>Actinomycetes</taxon>
        <taxon>Kitasatosporales</taxon>
        <taxon>Streptomycetaceae</taxon>
        <taxon>Streptomyces</taxon>
        <taxon>Streptomyces violaceusniger group</taxon>
    </lineage>
</organism>
<keyword evidence="3" id="KW-0472">Membrane</keyword>
<feature type="region of interest" description="Disordered" evidence="2">
    <location>
        <begin position="145"/>
        <end position="165"/>
    </location>
</feature>
<evidence type="ECO:0000313" key="4">
    <source>
        <dbReference type="EMBL" id="GDY39552.1"/>
    </source>
</evidence>
<dbReference type="AlphaFoldDB" id="A0A4D4JV55"/>
<evidence type="ECO:0000256" key="2">
    <source>
        <dbReference type="SAM" id="MobiDB-lite"/>
    </source>
</evidence>
<feature type="region of interest" description="Disordered" evidence="2">
    <location>
        <begin position="54"/>
        <end position="84"/>
    </location>
</feature>
<dbReference type="InterPro" id="IPR013517">
    <property type="entry name" value="FG-GAP"/>
</dbReference>
<feature type="transmembrane region" description="Helical" evidence="3">
    <location>
        <begin position="20"/>
        <end position="39"/>
    </location>
</feature>
<reference evidence="4 5" key="1">
    <citation type="journal article" date="2020" name="Int. J. Syst. Evol. Microbiol.">
        <title>Reclassification of Streptomyces castelarensis and Streptomyces sporoclivatus as later heterotypic synonyms of Streptomyces antimycoticus.</title>
        <authorList>
            <person name="Komaki H."/>
            <person name="Tamura T."/>
        </authorList>
    </citation>
    <scope>NUCLEOTIDE SEQUENCE [LARGE SCALE GENOMIC DNA]</scope>
    <source>
        <strain evidence="4 5">NBRC 12839</strain>
    </source>
</reference>
<name>A0A4D4JV55_9ACTN</name>
<dbReference type="EMBL" id="BJHV01000001">
    <property type="protein sequence ID" value="GDY39552.1"/>
    <property type="molecule type" value="Genomic_DNA"/>
</dbReference>
<comment type="caution">
    <text evidence="4">The sequence shown here is derived from an EMBL/GenBank/DDBJ whole genome shotgun (WGS) entry which is preliminary data.</text>
</comment>
<sequence>MDVEDDEQGTVRKRGGKRRWLIAAGAAVVAVGVVLAQSGPQGIAAPRTYHTAAHGTAPSGAAAKGAQAPAGTVPAADFDGDGHPDLAMGALGDVENGRGGGSIAVAYGSGRGTGLARCQYLTQNDAGIPGEARGEAFFGTDVVARDFDGAGTPTSPPPSSTGNRA</sequence>
<dbReference type="Gene3D" id="2.130.10.130">
    <property type="entry name" value="Integrin alpha, N-terminal"/>
    <property type="match status" value="1"/>
</dbReference>
<proteinExistence type="predicted"/>
<keyword evidence="3" id="KW-0812">Transmembrane</keyword>
<evidence type="ECO:0000256" key="1">
    <source>
        <dbReference type="ARBA" id="ARBA00022729"/>
    </source>
</evidence>
<evidence type="ECO:0000256" key="3">
    <source>
        <dbReference type="SAM" id="Phobius"/>
    </source>
</evidence>
<feature type="compositionally biased region" description="Low complexity" evidence="2">
    <location>
        <begin position="54"/>
        <end position="72"/>
    </location>
</feature>
<dbReference type="Pfam" id="PF01839">
    <property type="entry name" value="FG-GAP"/>
    <property type="match status" value="1"/>
</dbReference>
<accession>A0A4D4JV55</accession>
<evidence type="ECO:0000313" key="5">
    <source>
        <dbReference type="Proteomes" id="UP000299290"/>
    </source>
</evidence>
<dbReference type="Proteomes" id="UP000299290">
    <property type="component" value="Unassembled WGS sequence"/>
</dbReference>
<keyword evidence="5" id="KW-1185">Reference proteome</keyword>
<keyword evidence="3" id="KW-1133">Transmembrane helix</keyword>
<dbReference type="SUPFAM" id="SSF69318">
    <property type="entry name" value="Integrin alpha N-terminal domain"/>
    <property type="match status" value="1"/>
</dbReference>
<gene>
    <name evidence="4" type="ORF">SANT12839_004340</name>
</gene>
<keyword evidence="1" id="KW-0732">Signal</keyword>